<reference evidence="4" key="1">
    <citation type="submission" date="2023-03" db="EMBL/GenBank/DDBJ databases">
        <title>Massive genome expansion in bonnet fungi (Mycena s.s.) driven by repeated elements and novel gene families across ecological guilds.</title>
        <authorList>
            <consortium name="Lawrence Berkeley National Laboratory"/>
            <person name="Harder C.B."/>
            <person name="Miyauchi S."/>
            <person name="Viragh M."/>
            <person name="Kuo A."/>
            <person name="Thoen E."/>
            <person name="Andreopoulos B."/>
            <person name="Lu D."/>
            <person name="Skrede I."/>
            <person name="Drula E."/>
            <person name="Henrissat B."/>
            <person name="Morin E."/>
            <person name="Kohler A."/>
            <person name="Barry K."/>
            <person name="LaButti K."/>
            <person name="Morin E."/>
            <person name="Salamov A."/>
            <person name="Lipzen A."/>
            <person name="Mereny Z."/>
            <person name="Hegedus B."/>
            <person name="Baldrian P."/>
            <person name="Stursova M."/>
            <person name="Weitz H."/>
            <person name="Taylor A."/>
            <person name="Grigoriev I.V."/>
            <person name="Nagy L.G."/>
            <person name="Martin F."/>
            <person name="Kauserud H."/>
        </authorList>
    </citation>
    <scope>NUCLEOTIDE SEQUENCE</scope>
    <source>
        <strain evidence="4">CBHHK002</strain>
    </source>
</reference>
<dbReference type="Pfam" id="PF00106">
    <property type="entry name" value="adh_short"/>
    <property type="match status" value="1"/>
</dbReference>
<keyword evidence="5" id="KW-1185">Reference proteome</keyword>
<dbReference type="SUPFAM" id="SSF51735">
    <property type="entry name" value="NAD(P)-binding Rossmann-fold domains"/>
    <property type="match status" value="1"/>
</dbReference>
<dbReference type="GO" id="GO:0016491">
    <property type="term" value="F:oxidoreductase activity"/>
    <property type="evidence" value="ECO:0007669"/>
    <property type="project" value="UniProtKB-KW"/>
</dbReference>
<evidence type="ECO:0000256" key="3">
    <source>
        <dbReference type="ARBA" id="ARBA00023002"/>
    </source>
</evidence>
<comment type="similarity">
    <text evidence="1">Belongs to the short-chain dehydrogenases/reductases (SDR) family.</text>
</comment>
<dbReference type="PANTHER" id="PTHR24320">
    <property type="entry name" value="RETINOL DEHYDROGENASE"/>
    <property type="match status" value="1"/>
</dbReference>
<gene>
    <name evidence="4" type="ORF">DFH08DRAFT_859990</name>
</gene>
<keyword evidence="2" id="KW-0521">NADP</keyword>
<protein>
    <submittedName>
        <fullName evidence="4">NAD-P-binding protein</fullName>
    </submittedName>
</protein>
<keyword evidence="3" id="KW-0560">Oxidoreductase</keyword>
<dbReference type="InterPro" id="IPR036291">
    <property type="entry name" value="NAD(P)-bd_dom_sf"/>
</dbReference>
<comment type="caution">
    <text evidence="4">The sequence shown here is derived from an EMBL/GenBank/DDBJ whole genome shotgun (WGS) entry which is preliminary data.</text>
</comment>
<evidence type="ECO:0000313" key="5">
    <source>
        <dbReference type="Proteomes" id="UP001218218"/>
    </source>
</evidence>
<dbReference type="Gene3D" id="3.40.50.720">
    <property type="entry name" value="NAD(P)-binding Rossmann-like Domain"/>
    <property type="match status" value="2"/>
</dbReference>
<evidence type="ECO:0000256" key="2">
    <source>
        <dbReference type="ARBA" id="ARBA00022857"/>
    </source>
</evidence>
<evidence type="ECO:0000313" key="4">
    <source>
        <dbReference type="EMBL" id="KAJ7351222.1"/>
    </source>
</evidence>
<sequence length="253" mass="28078">MGTILARISPPKFRPERDVPDLSGKIIMVTGGNTGIGYETVKQLLLKNAKVYLAARPPEKAAAAIKRLEQETKKSVIFLQLDLADLSSVRKAAEDFFYLRSRGSIFCSTTHLLTAQDHDLLKKKGSITNRGMLYGESKLGNILISNYFAKTHSDVLVSCSLHPGSMNTELTRHTENRLQAIANPFFYPAPMGAYTQLWGATVATPAQITGQYLVPWGKVGKVDKRASNTKLAEEVVAYIKDQIKDFWEEGRFV</sequence>
<proteinExistence type="inferred from homology"/>
<dbReference type="PANTHER" id="PTHR24320:SF282">
    <property type="entry name" value="WW DOMAIN-CONTAINING OXIDOREDUCTASE"/>
    <property type="match status" value="1"/>
</dbReference>
<accession>A0AAD7A795</accession>
<dbReference type="EMBL" id="JARIHO010000013">
    <property type="protein sequence ID" value="KAJ7351222.1"/>
    <property type="molecule type" value="Genomic_DNA"/>
</dbReference>
<dbReference type="InterPro" id="IPR002347">
    <property type="entry name" value="SDR_fam"/>
</dbReference>
<dbReference type="AlphaFoldDB" id="A0AAD7A795"/>
<organism evidence="4 5">
    <name type="scientific">Mycena albidolilacea</name>
    <dbReference type="NCBI Taxonomy" id="1033008"/>
    <lineage>
        <taxon>Eukaryota</taxon>
        <taxon>Fungi</taxon>
        <taxon>Dikarya</taxon>
        <taxon>Basidiomycota</taxon>
        <taxon>Agaricomycotina</taxon>
        <taxon>Agaricomycetes</taxon>
        <taxon>Agaricomycetidae</taxon>
        <taxon>Agaricales</taxon>
        <taxon>Marasmiineae</taxon>
        <taxon>Mycenaceae</taxon>
        <taxon>Mycena</taxon>
    </lineage>
</organism>
<name>A0AAD7A795_9AGAR</name>
<dbReference type="Proteomes" id="UP001218218">
    <property type="component" value="Unassembled WGS sequence"/>
</dbReference>
<evidence type="ECO:0000256" key="1">
    <source>
        <dbReference type="ARBA" id="ARBA00006484"/>
    </source>
</evidence>